<feature type="domain" description="HTH gntR-type" evidence="4">
    <location>
        <begin position="13"/>
        <end position="80"/>
    </location>
</feature>
<dbReference type="SUPFAM" id="SSF48008">
    <property type="entry name" value="GntR ligand-binding domain-like"/>
    <property type="match status" value="1"/>
</dbReference>
<dbReference type="PROSITE" id="PS50949">
    <property type="entry name" value="HTH_GNTR"/>
    <property type="match status" value="1"/>
</dbReference>
<keyword evidence="6" id="KW-1185">Reference proteome</keyword>
<dbReference type="GO" id="GO:0003700">
    <property type="term" value="F:DNA-binding transcription factor activity"/>
    <property type="evidence" value="ECO:0007669"/>
    <property type="project" value="InterPro"/>
</dbReference>
<dbReference type="SUPFAM" id="SSF46785">
    <property type="entry name" value="Winged helix' DNA-binding domain"/>
    <property type="match status" value="1"/>
</dbReference>
<dbReference type="Gene3D" id="1.10.10.10">
    <property type="entry name" value="Winged helix-like DNA-binding domain superfamily/Winged helix DNA-binding domain"/>
    <property type="match status" value="1"/>
</dbReference>
<keyword evidence="2" id="KW-0238">DNA-binding</keyword>
<dbReference type="PANTHER" id="PTHR43537">
    <property type="entry name" value="TRANSCRIPTIONAL REGULATOR, GNTR FAMILY"/>
    <property type="match status" value="1"/>
</dbReference>
<evidence type="ECO:0000313" key="5">
    <source>
        <dbReference type="EMBL" id="GGA69031.1"/>
    </source>
</evidence>
<evidence type="ECO:0000256" key="2">
    <source>
        <dbReference type="ARBA" id="ARBA00023125"/>
    </source>
</evidence>
<dbReference type="InterPro" id="IPR036388">
    <property type="entry name" value="WH-like_DNA-bd_sf"/>
</dbReference>
<reference evidence="5" key="1">
    <citation type="journal article" date="2014" name="Int. J. Syst. Evol. Microbiol.">
        <title>Complete genome sequence of Corynebacterium casei LMG S-19264T (=DSM 44701T), isolated from a smear-ripened cheese.</title>
        <authorList>
            <consortium name="US DOE Joint Genome Institute (JGI-PGF)"/>
            <person name="Walter F."/>
            <person name="Albersmeier A."/>
            <person name="Kalinowski J."/>
            <person name="Ruckert C."/>
        </authorList>
    </citation>
    <scope>NUCLEOTIDE SEQUENCE</scope>
    <source>
        <strain evidence="5">CGMCC 1.15320</strain>
    </source>
</reference>
<dbReference type="SMART" id="SM00345">
    <property type="entry name" value="HTH_GNTR"/>
    <property type="match status" value="1"/>
</dbReference>
<keyword evidence="1" id="KW-0805">Transcription regulation</keyword>
<evidence type="ECO:0000256" key="3">
    <source>
        <dbReference type="ARBA" id="ARBA00023163"/>
    </source>
</evidence>
<reference evidence="5" key="2">
    <citation type="submission" date="2020-09" db="EMBL/GenBank/DDBJ databases">
        <authorList>
            <person name="Sun Q."/>
            <person name="Zhou Y."/>
        </authorList>
    </citation>
    <scope>NUCLEOTIDE SEQUENCE</scope>
    <source>
        <strain evidence="5">CGMCC 1.15320</strain>
    </source>
</reference>
<gene>
    <name evidence="5" type="ORF">GCM10011385_23620</name>
</gene>
<dbReference type="PRINTS" id="PR00035">
    <property type="entry name" value="HTHGNTR"/>
</dbReference>
<evidence type="ECO:0000256" key="1">
    <source>
        <dbReference type="ARBA" id="ARBA00023015"/>
    </source>
</evidence>
<dbReference type="InterPro" id="IPR008920">
    <property type="entry name" value="TF_FadR/GntR_C"/>
</dbReference>
<dbReference type="AlphaFoldDB" id="A0A916W590"/>
<dbReference type="Proteomes" id="UP000636264">
    <property type="component" value="Unassembled WGS sequence"/>
</dbReference>
<comment type="caution">
    <text evidence="5">The sequence shown here is derived from an EMBL/GenBank/DDBJ whole genome shotgun (WGS) entry which is preliminary data.</text>
</comment>
<dbReference type="SMART" id="SM00895">
    <property type="entry name" value="FCD"/>
    <property type="match status" value="1"/>
</dbReference>
<sequence>MASTEALESQNTETSSTNLIRALEDDILNGALRPGDRLDEQAIARRFNVSRTPVREALRHLASSGLVEIRRNQGALVRNLTTAELLEMFQVMAELQGLAARLCARRMSRSEVATLRQLNEACEKYADEDKHEDFFQANVDFHQCIENGARNSFLMEENAKLAKRLRAYRWHMTFQPRRMVNSVAEHYRIVEAIEQGDEEAAHKLMRTHVDLLAGSATDVLIALETKTRS</sequence>
<dbReference type="InterPro" id="IPR000524">
    <property type="entry name" value="Tscrpt_reg_HTH_GntR"/>
</dbReference>
<dbReference type="Gene3D" id="1.20.120.530">
    <property type="entry name" value="GntR ligand-binding domain-like"/>
    <property type="match status" value="1"/>
</dbReference>
<dbReference type="CDD" id="cd07377">
    <property type="entry name" value="WHTH_GntR"/>
    <property type="match status" value="1"/>
</dbReference>
<dbReference type="InterPro" id="IPR036390">
    <property type="entry name" value="WH_DNA-bd_sf"/>
</dbReference>
<dbReference type="GO" id="GO:0003677">
    <property type="term" value="F:DNA binding"/>
    <property type="evidence" value="ECO:0007669"/>
    <property type="project" value="UniProtKB-KW"/>
</dbReference>
<dbReference type="InterPro" id="IPR011711">
    <property type="entry name" value="GntR_C"/>
</dbReference>
<proteinExistence type="predicted"/>
<organism evidence="5 6">
    <name type="scientific">Nitratireductor aestuarii</name>
    <dbReference type="NCBI Taxonomy" id="1735103"/>
    <lineage>
        <taxon>Bacteria</taxon>
        <taxon>Pseudomonadati</taxon>
        <taxon>Pseudomonadota</taxon>
        <taxon>Alphaproteobacteria</taxon>
        <taxon>Hyphomicrobiales</taxon>
        <taxon>Phyllobacteriaceae</taxon>
        <taxon>Nitratireductor</taxon>
    </lineage>
</organism>
<name>A0A916W590_9HYPH</name>
<dbReference type="EMBL" id="BMIF01000006">
    <property type="protein sequence ID" value="GGA69031.1"/>
    <property type="molecule type" value="Genomic_DNA"/>
</dbReference>
<evidence type="ECO:0000313" key="6">
    <source>
        <dbReference type="Proteomes" id="UP000636264"/>
    </source>
</evidence>
<accession>A0A916W590</accession>
<dbReference type="Pfam" id="PF07729">
    <property type="entry name" value="FCD"/>
    <property type="match status" value="1"/>
</dbReference>
<dbReference type="PANTHER" id="PTHR43537:SF49">
    <property type="entry name" value="TRANSCRIPTIONAL REGULATORY PROTEIN"/>
    <property type="match status" value="1"/>
</dbReference>
<dbReference type="RefSeq" id="WP_188721261.1">
    <property type="nucleotide sequence ID" value="NZ_BMIF01000006.1"/>
</dbReference>
<protein>
    <recommendedName>
        <fullName evidence="4">HTH gntR-type domain-containing protein</fullName>
    </recommendedName>
</protein>
<dbReference type="Pfam" id="PF00392">
    <property type="entry name" value="GntR"/>
    <property type="match status" value="1"/>
</dbReference>
<evidence type="ECO:0000259" key="4">
    <source>
        <dbReference type="PROSITE" id="PS50949"/>
    </source>
</evidence>
<keyword evidence="3" id="KW-0804">Transcription</keyword>